<reference evidence="4" key="1">
    <citation type="submission" date="2022-07" db="EMBL/GenBank/DDBJ databases">
        <title>Genome Sequence of Agrocybe chaxingu.</title>
        <authorList>
            <person name="Buettner E."/>
        </authorList>
    </citation>
    <scope>NUCLEOTIDE SEQUENCE</scope>
    <source>
        <strain evidence="4">MP-N11</strain>
    </source>
</reference>
<feature type="domain" description="Peptidase C14 caspase" evidence="3">
    <location>
        <begin position="26"/>
        <end position="316"/>
    </location>
</feature>
<accession>A0A9W8K0Q0</accession>
<feature type="region of interest" description="Disordered" evidence="2">
    <location>
        <begin position="355"/>
        <end position="375"/>
    </location>
</feature>
<evidence type="ECO:0000313" key="4">
    <source>
        <dbReference type="EMBL" id="KAJ3511013.1"/>
    </source>
</evidence>
<dbReference type="EMBL" id="JANKHO010000355">
    <property type="protein sequence ID" value="KAJ3511013.1"/>
    <property type="molecule type" value="Genomic_DNA"/>
</dbReference>
<name>A0A9W8K0Q0_9AGAR</name>
<dbReference type="GO" id="GO:0004197">
    <property type="term" value="F:cysteine-type endopeptidase activity"/>
    <property type="evidence" value="ECO:0007669"/>
    <property type="project" value="InterPro"/>
</dbReference>
<dbReference type="InterPro" id="IPR050452">
    <property type="entry name" value="Metacaspase"/>
</dbReference>
<protein>
    <recommendedName>
        <fullName evidence="3">Peptidase C14 caspase domain-containing protein</fullName>
    </recommendedName>
</protein>
<keyword evidence="5" id="KW-1185">Reference proteome</keyword>
<dbReference type="GO" id="GO:0005737">
    <property type="term" value="C:cytoplasm"/>
    <property type="evidence" value="ECO:0007669"/>
    <property type="project" value="TreeGrafter"/>
</dbReference>
<evidence type="ECO:0000256" key="2">
    <source>
        <dbReference type="SAM" id="MobiDB-lite"/>
    </source>
</evidence>
<dbReference type="OrthoDB" id="3223806at2759"/>
<organism evidence="4 5">
    <name type="scientific">Agrocybe chaxingu</name>
    <dbReference type="NCBI Taxonomy" id="84603"/>
    <lineage>
        <taxon>Eukaryota</taxon>
        <taxon>Fungi</taxon>
        <taxon>Dikarya</taxon>
        <taxon>Basidiomycota</taxon>
        <taxon>Agaricomycotina</taxon>
        <taxon>Agaricomycetes</taxon>
        <taxon>Agaricomycetidae</taxon>
        <taxon>Agaricales</taxon>
        <taxon>Agaricineae</taxon>
        <taxon>Strophariaceae</taxon>
        <taxon>Agrocybe</taxon>
    </lineage>
</organism>
<dbReference type="InterPro" id="IPR011600">
    <property type="entry name" value="Pept_C14_caspase"/>
</dbReference>
<sequence length="375" mass="43311">MFKALVRASLNLIKAIPHRQSRPQRRKRALLIGITYSGTGWKLTEPTNDVACVERVLLDRFKLAKEDIVVLSEGDSSSDRPTRDNIRTQLEKFILPEDNIDYFFLYSGHSFQRADAAGIEEDGQEEYIIPCDAIHPSDGHIIEEKIITDKVLNRLLVKRLRKGCRLMAIVDSCHSGTLLNLWHQRCNRAGDIKSTLRRIARHVIVEPIFNRLRHRGLTKKIRNTDRSCSGFCPRLPIRIGEKPLAVIVAFFIVCLLTDRDRSEKICISACKDHEQTFESGRCKHRTMTQSIVSLLETSNRRPTLEEIMENAREHARKVKENRRVEVDERIQSEHPTLFSRIMNRPYADVKKSCRGSWEPQMSSNHPLNMEAQLRL</sequence>
<dbReference type="Proteomes" id="UP001148786">
    <property type="component" value="Unassembled WGS sequence"/>
</dbReference>
<evidence type="ECO:0000259" key="3">
    <source>
        <dbReference type="Pfam" id="PF00656"/>
    </source>
</evidence>
<gene>
    <name evidence="4" type="ORF">NLJ89_g4342</name>
</gene>
<dbReference type="PANTHER" id="PTHR48104">
    <property type="entry name" value="METACASPASE-4"/>
    <property type="match status" value="1"/>
</dbReference>
<evidence type="ECO:0000256" key="1">
    <source>
        <dbReference type="ARBA" id="ARBA00009005"/>
    </source>
</evidence>
<proteinExistence type="inferred from homology"/>
<dbReference type="PANTHER" id="PTHR48104:SF30">
    <property type="entry name" value="METACASPASE-1"/>
    <property type="match status" value="1"/>
</dbReference>
<dbReference type="Pfam" id="PF00656">
    <property type="entry name" value="Peptidase_C14"/>
    <property type="match status" value="1"/>
</dbReference>
<dbReference type="GO" id="GO:0006508">
    <property type="term" value="P:proteolysis"/>
    <property type="evidence" value="ECO:0007669"/>
    <property type="project" value="InterPro"/>
</dbReference>
<dbReference type="AlphaFoldDB" id="A0A9W8K0Q0"/>
<dbReference type="Gene3D" id="3.40.50.12660">
    <property type="match status" value="1"/>
</dbReference>
<evidence type="ECO:0000313" key="5">
    <source>
        <dbReference type="Proteomes" id="UP001148786"/>
    </source>
</evidence>
<comment type="caution">
    <text evidence="4">The sequence shown here is derived from an EMBL/GenBank/DDBJ whole genome shotgun (WGS) entry which is preliminary data.</text>
</comment>
<comment type="similarity">
    <text evidence="1">Belongs to the peptidase C14B family.</text>
</comment>